<dbReference type="FunFam" id="3.40.50.1390:FF:000002">
    <property type="entry name" value="ORF1 in transposon ISC1904"/>
    <property type="match status" value="1"/>
</dbReference>
<dbReference type="EMBL" id="LYVF01000173">
    <property type="protein sequence ID" value="OAT80796.1"/>
    <property type="molecule type" value="Genomic_DNA"/>
</dbReference>
<dbReference type="RefSeq" id="WP_066669406.1">
    <property type="nucleotide sequence ID" value="NZ_LYVF01000173.1"/>
</dbReference>
<dbReference type="PANTHER" id="PTHR36172">
    <property type="match status" value="1"/>
</dbReference>
<accession>A0A1B7LCY8</accession>
<evidence type="ECO:0000256" key="3">
    <source>
        <dbReference type="ARBA" id="ARBA00023172"/>
    </source>
</evidence>
<dbReference type="SMART" id="SM00857">
    <property type="entry name" value="Resolvase"/>
    <property type="match status" value="1"/>
</dbReference>
<feature type="active site" description="O-(5'-phospho-DNA)-serine intermediate" evidence="4 5">
    <location>
        <position position="57"/>
    </location>
</feature>
<dbReference type="CDD" id="cd03769">
    <property type="entry name" value="SR_IS607_transposase_like"/>
    <property type="match status" value="1"/>
</dbReference>
<dbReference type="InterPro" id="IPR041718">
    <property type="entry name" value="IS607_transposase-like"/>
</dbReference>
<dbReference type="STRING" id="1838280.A6M21_12685"/>
<dbReference type="Pfam" id="PF00239">
    <property type="entry name" value="Resolvase"/>
    <property type="match status" value="1"/>
</dbReference>
<organism evidence="7 8">
    <name type="scientific">Desulfotomaculum copahuensis</name>
    <dbReference type="NCBI Taxonomy" id="1838280"/>
    <lineage>
        <taxon>Bacteria</taxon>
        <taxon>Bacillati</taxon>
        <taxon>Bacillota</taxon>
        <taxon>Clostridia</taxon>
        <taxon>Eubacteriales</taxon>
        <taxon>Desulfotomaculaceae</taxon>
        <taxon>Desulfotomaculum</taxon>
    </lineage>
</organism>
<dbReference type="GO" id="GO:0003677">
    <property type="term" value="F:DNA binding"/>
    <property type="evidence" value="ECO:0007669"/>
    <property type="project" value="UniProtKB-KW"/>
</dbReference>
<dbReference type="GO" id="GO:0000150">
    <property type="term" value="F:DNA strand exchange activity"/>
    <property type="evidence" value="ECO:0007669"/>
    <property type="project" value="InterPro"/>
</dbReference>
<evidence type="ECO:0000313" key="7">
    <source>
        <dbReference type="EMBL" id="OAT80796.1"/>
    </source>
</evidence>
<sequence>MKLSEWAKINGITYRTAWKWFKAGKLPVPAEQTPTGTILVKERGEPPGKVALYARVSSADQKSDLDGQISRLLTYANEQGWEVGKAVMEIGSGLNGHRPKLMKLLADPKVRVIVVEHRDRLMRFGFEYVESSLAAQGRRVVVMDQTEMKDDLVQDMIEVLTSFCTRLYGRRSAKNKAKKALEAMARED</sequence>
<dbReference type="GO" id="GO:0015074">
    <property type="term" value="P:DNA integration"/>
    <property type="evidence" value="ECO:0007669"/>
    <property type="project" value="UniProtKB-KW"/>
</dbReference>
<dbReference type="InterPro" id="IPR006119">
    <property type="entry name" value="Resolv_N"/>
</dbReference>
<dbReference type="OrthoDB" id="3575335at2"/>
<dbReference type="PROSITE" id="PS51736">
    <property type="entry name" value="RECOMBINASES_3"/>
    <property type="match status" value="1"/>
</dbReference>
<evidence type="ECO:0000256" key="5">
    <source>
        <dbReference type="PROSITE-ProRule" id="PRU10137"/>
    </source>
</evidence>
<reference evidence="7 8" key="1">
    <citation type="submission" date="2016-04" db="EMBL/GenBank/DDBJ databases">
        <authorList>
            <person name="Evans L.H."/>
            <person name="Alamgir A."/>
            <person name="Owens N."/>
            <person name="Weber N.D."/>
            <person name="Virtaneva K."/>
            <person name="Barbian K."/>
            <person name="Babar A."/>
            <person name="Rosenke K."/>
        </authorList>
    </citation>
    <scope>NUCLEOTIDE SEQUENCE [LARGE SCALE GENOMIC DNA]</scope>
    <source>
        <strain evidence="7 8">LMa1</strain>
    </source>
</reference>
<dbReference type="InterPro" id="IPR051491">
    <property type="entry name" value="Recombinase/Transposase-rel"/>
</dbReference>
<dbReference type="InterPro" id="IPR036162">
    <property type="entry name" value="Resolvase-like_N_sf"/>
</dbReference>
<feature type="domain" description="Resolvase/invertase-type recombinase catalytic" evidence="6">
    <location>
        <begin position="49"/>
        <end position="188"/>
    </location>
</feature>
<gene>
    <name evidence="7" type="ORF">A6M21_12685</name>
</gene>
<evidence type="ECO:0000259" key="6">
    <source>
        <dbReference type="PROSITE" id="PS51736"/>
    </source>
</evidence>
<dbReference type="Gene3D" id="3.40.50.1390">
    <property type="entry name" value="Resolvase, N-terminal catalytic domain"/>
    <property type="match status" value="1"/>
</dbReference>
<dbReference type="PANTHER" id="PTHR36172:SF1">
    <property type="entry name" value="RESOLVASE-RELATED"/>
    <property type="match status" value="1"/>
</dbReference>
<dbReference type="InterPro" id="IPR006118">
    <property type="entry name" value="Recombinase_CS"/>
</dbReference>
<dbReference type="Gene3D" id="1.10.287.2170">
    <property type="match status" value="1"/>
</dbReference>
<evidence type="ECO:0000256" key="1">
    <source>
        <dbReference type="ARBA" id="ARBA00022908"/>
    </source>
</evidence>
<evidence type="ECO:0000256" key="2">
    <source>
        <dbReference type="ARBA" id="ARBA00023125"/>
    </source>
</evidence>
<keyword evidence="8" id="KW-1185">Reference proteome</keyword>
<dbReference type="AlphaFoldDB" id="A0A1B7LCY8"/>
<evidence type="ECO:0000313" key="8">
    <source>
        <dbReference type="Proteomes" id="UP000078532"/>
    </source>
</evidence>
<name>A0A1B7LCY8_9FIRM</name>
<protein>
    <submittedName>
        <fullName evidence="7">Integrase</fullName>
    </submittedName>
</protein>
<dbReference type="PROSITE" id="PS00397">
    <property type="entry name" value="RECOMBINASES_1"/>
    <property type="match status" value="1"/>
</dbReference>
<dbReference type="NCBIfam" id="NF033518">
    <property type="entry name" value="transpos_IS607"/>
    <property type="match status" value="1"/>
</dbReference>
<keyword evidence="3" id="KW-0233">DNA recombination</keyword>
<dbReference type="SUPFAM" id="SSF53041">
    <property type="entry name" value="Resolvase-like"/>
    <property type="match status" value="1"/>
</dbReference>
<dbReference type="Proteomes" id="UP000078532">
    <property type="component" value="Unassembled WGS sequence"/>
</dbReference>
<proteinExistence type="predicted"/>
<keyword evidence="2" id="KW-0238">DNA-binding</keyword>
<dbReference type="InterPro" id="IPR048046">
    <property type="entry name" value="Transpos_IS607"/>
</dbReference>
<comment type="caution">
    <text evidence="7">The sequence shown here is derived from an EMBL/GenBank/DDBJ whole genome shotgun (WGS) entry which is preliminary data.</text>
</comment>
<evidence type="ECO:0000256" key="4">
    <source>
        <dbReference type="PIRSR" id="PIRSR606118-50"/>
    </source>
</evidence>
<keyword evidence="1" id="KW-0229">DNA integration</keyword>